<evidence type="ECO:0000313" key="4">
    <source>
        <dbReference type="EMBL" id="MCY1719125.1"/>
    </source>
</evidence>
<feature type="domain" description="FecR protein" evidence="2">
    <location>
        <begin position="124"/>
        <end position="212"/>
    </location>
</feature>
<dbReference type="Pfam" id="PF16344">
    <property type="entry name" value="FecR_C"/>
    <property type="match status" value="1"/>
</dbReference>
<name>A0A9X3F276_9BACT</name>
<feature type="domain" description="Protein FecR C-terminal" evidence="3">
    <location>
        <begin position="256"/>
        <end position="320"/>
    </location>
</feature>
<dbReference type="InterPro" id="IPR032508">
    <property type="entry name" value="FecR_C"/>
</dbReference>
<dbReference type="PANTHER" id="PTHR30273:SF2">
    <property type="entry name" value="PROTEIN FECR"/>
    <property type="match status" value="1"/>
</dbReference>
<keyword evidence="1" id="KW-1133">Transmembrane helix</keyword>
<evidence type="ECO:0000256" key="1">
    <source>
        <dbReference type="SAM" id="Phobius"/>
    </source>
</evidence>
<dbReference type="AlphaFoldDB" id="A0A9X3F276"/>
<feature type="transmembrane region" description="Helical" evidence="1">
    <location>
        <begin position="87"/>
        <end position="107"/>
    </location>
</feature>
<dbReference type="GO" id="GO:0016989">
    <property type="term" value="F:sigma factor antagonist activity"/>
    <property type="evidence" value="ECO:0007669"/>
    <property type="project" value="TreeGrafter"/>
</dbReference>
<keyword evidence="1" id="KW-0472">Membrane</keyword>
<dbReference type="InterPro" id="IPR012373">
    <property type="entry name" value="Ferrdict_sens_TM"/>
</dbReference>
<keyword evidence="1" id="KW-0812">Transmembrane</keyword>
<organism evidence="4 5">
    <name type="scientific">Draconibacterium aestuarii</name>
    <dbReference type="NCBI Taxonomy" id="2998507"/>
    <lineage>
        <taxon>Bacteria</taxon>
        <taxon>Pseudomonadati</taxon>
        <taxon>Bacteroidota</taxon>
        <taxon>Bacteroidia</taxon>
        <taxon>Marinilabiliales</taxon>
        <taxon>Prolixibacteraceae</taxon>
        <taxon>Draconibacterium</taxon>
    </lineage>
</organism>
<dbReference type="EMBL" id="JAPOHD010000005">
    <property type="protein sequence ID" value="MCY1719125.1"/>
    <property type="molecule type" value="Genomic_DNA"/>
</dbReference>
<evidence type="ECO:0000313" key="5">
    <source>
        <dbReference type="Proteomes" id="UP001145087"/>
    </source>
</evidence>
<gene>
    <name evidence="4" type="ORF">OU798_02145</name>
</gene>
<sequence length="345" mass="39937">MGLNPKILQRFFEGKYSRKDFLEIKTAFQQKQNEPELQTLLQKHWFDYKSEGLPFGDIDSILDKIHDQIQLDKPVKKTRFITTFHRIAAILIVPLLLSFLALAYFQLKTPKQEIALAEIQCPLGVRTKFVLPDGTSGFLNSGSTLEYPVIFTDQRNVTLKGEAFFNVTPDKAHPFIVTTPHLATKVLGTQFNVIAYDNEQTEEIILKEGKVEVYSDQGQLLETLQPDQKLVLNTETRQYNKNNVEALQYVSWTEGKLVFRNENMKQVADRLGRWYNVEIEIVDQELLNYAFRATFIDEPLEEVLKLLAITAPLSYTEQTRETTSNNTYKTRKIKVYIDKKRLDAF</sequence>
<reference evidence="4" key="1">
    <citation type="submission" date="2022-11" db="EMBL/GenBank/DDBJ databases">
        <title>Marilongibacter aestuarii gen. nov., sp. nov., isolated from tidal flat sediment.</title>
        <authorList>
            <person name="Jiayan W."/>
        </authorList>
    </citation>
    <scope>NUCLEOTIDE SEQUENCE</scope>
    <source>
        <strain evidence="4">Z1-6</strain>
    </source>
</reference>
<dbReference type="RefSeq" id="WP_343331461.1">
    <property type="nucleotide sequence ID" value="NZ_JAPOHD010000005.1"/>
</dbReference>
<keyword evidence="5" id="KW-1185">Reference proteome</keyword>
<dbReference type="InterPro" id="IPR006860">
    <property type="entry name" value="FecR"/>
</dbReference>
<dbReference type="Gene3D" id="3.55.50.30">
    <property type="match status" value="1"/>
</dbReference>
<proteinExistence type="predicted"/>
<dbReference type="Pfam" id="PF04773">
    <property type="entry name" value="FecR"/>
    <property type="match status" value="1"/>
</dbReference>
<evidence type="ECO:0000259" key="3">
    <source>
        <dbReference type="Pfam" id="PF16344"/>
    </source>
</evidence>
<accession>A0A9X3F276</accession>
<dbReference type="Gene3D" id="2.60.120.1440">
    <property type="match status" value="1"/>
</dbReference>
<comment type="caution">
    <text evidence="4">The sequence shown here is derived from an EMBL/GenBank/DDBJ whole genome shotgun (WGS) entry which is preliminary data.</text>
</comment>
<dbReference type="PANTHER" id="PTHR30273">
    <property type="entry name" value="PERIPLASMIC SIGNAL SENSOR AND SIGMA FACTOR ACTIVATOR FECR-RELATED"/>
    <property type="match status" value="1"/>
</dbReference>
<protein>
    <submittedName>
        <fullName evidence="4">DUF4974 domain-containing protein</fullName>
    </submittedName>
</protein>
<evidence type="ECO:0000259" key="2">
    <source>
        <dbReference type="Pfam" id="PF04773"/>
    </source>
</evidence>
<dbReference type="Proteomes" id="UP001145087">
    <property type="component" value="Unassembled WGS sequence"/>
</dbReference>